<evidence type="ECO:0000313" key="11">
    <source>
        <dbReference type="EMBL" id="SEP79905.1"/>
    </source>
</evidence>
<comment type="subcellular location">
    <subcellularLocation>
        <location evidence="1">Cell membrane</location>
        <topology evidence="1">Single-pass membrane protein</topology>
    </subcellularLocation>
</comment>
<reference evidence="11 12" key="1">
    <citation type="submission" date="2016-10" db="EMBL/GenBank/DDBJ databases">
        <authorList>
            <person name="de Groot N.N."/>
        </authorList>
    </citation>
    <scope>NUCLEOTIDE SEQUENCE [LARGE SCALE GENOMIC DNA]</scope>
    <source>
        <strain evidence="11 12">DSM 25927</strain>
    </source>
</reference>
<evidence type="ECO:0000256" key="5">
    <source>
        <dbReference type="ARBA" id="ARBA00022989"/>
    </source>
</evidence>
<dbReference type="Proteomes" id="UP000199233">
    <property type="component" value="Unassembled WGS sequence"/>
</dbReference>
<dbReference type="PROSITE" id="PS51123">
    <property type="entry name" value="OMPA_2"/>
    <property type="match status" value="1"/>
</dbReference>
<dbReference type="PANTHER" id="PTHR30329:SF20">
    <property type="entry name" value="EXPORTED PROTEIN"/>
    <property type="match status" value="1"/>
</dbReference>
<evidence type="ECO:0000256" key="3">
    <source>
        <dbReference type="ARBA" id="ARBA00022475"/>
    </source>
</evidence>
<keyword evidence="6 7" id="KW-0472">Membrane</keyword>
<dbReference type="GO" id="GO:0005886">
    <property type="term" value="C:plasma membrane"/>
    <property type="evidence" value="ECO:0007669"/>
    <property type="project" value="UniProtKB-SubCell"/>
</dbReference>
<name>A0A1H9ATQ0_9GAMM</name>
<dbReference type="InterPro" id="IPR036737">
    <property type="entry name" value="OmpA-like_sf"/>
</dbReference>
<keyword evidence="4 9" id="KW-0812">Transmembrane</keyword>
<dbReference type="OrthoDB" id="9815217at2"/>
<dbReference type="InterPro" id="IPR050330">
    <property type="entry name" value="Bact_OuterMem_StrucFunc"/>
</dbReference>
<evidence type="ECO:0000256" key="7">
    <source>
        <dbReference type="PROSITE-ProRule" id="PRU00473"/>
    </source>
</evidence>
<evidence type="ECO:0000256" key="8">
    <source>
        <dbReference type="SAM" id="MobiDB-lite"/>
    </source>
</evidence>
<dbReference type="PRINTS" id="PR01023">
    <property type="entry name" value="NAFLGMOTY"/>
</dbReference>
<keyword evidence="3" id="KW-1003">Cell membrane</keyword>
<proteinExistence type="inferred from homology"/>
<dbReference type="Pfam" id="PF00691">
    <property type="entry name" value="OmpA"/>
    <property type="match status" value="1"/>
</dbReference>
<dbReference type="RefSeq" id="WP_093281528.1">
    <property type="nucleotide sequence ID" value="NZ_FOFS01000001.1"/>
</dbReference>
<comment type="similarity">
    <text evidence="2">Belongs to the MotB family.</text>
</comment>
<keyword evidence="12" id="KW-1185">Reference proteome</keyword>
<dbReference type="PANTHER" id="PTHR30329">
    <property type="entry name" value="STATOR ELEMENT OF FLAGELLAR MOTOR COMPLEX"/>
    <property type="match status" value="1"/>
</dbReference>
<dbReference type="STRING" id="489703.SAMN04488038_101526"/>
<dbReference type="EMBL" id="FOFS01000001">
    <property type="protein sequence ID" value="SEP79905.1"/>
    <property type="molecule type" value="Genomic_DNA"/>
</dbReference>
<dbReference type="NCBIfam" id="NF006541">
    <property type="entry name" value="PRK09038.1"/>
    <property type="match status" value="1"/>
</dbReference>
<evidence type="ECO:0000256" key="2">
    <source>
        <dbReference type="ARBA" id="ARBA00008914"/>
    </source>
</evidence>
<evidence type="ECO:0000256" key="9">
    <source>
        <dbReference type="SAM" id="Phobius"/>
    </source>
</evidence>
<evidence type="ECO:0000256" key="6">
    <source>
        <dbReference type="ARBA" id="ARBA00023136"/>
    </source>
</evidence>
<dbReference type="Gene3D" id="3.30.1330.60">
    <property type="entry name" value="OmpA-like domain"/>
    <property type="match status" value="1"/>
</dbReference>
<evidence type="ECO:0000256" key="4">
    <source>
        <dbReference type="ARBA" id="ARBA00022692"/>
    </source>
</evidence>
<evidence type="ECO:0000256" key="1">
    <source>
        <dbReference type="ARBA" id="ARBA00004162"/>
    </source>
</evidence>
<feature type="domain" description="OmpA-like" evidence="10">
    <location>
        <begin position="132"/>
        <end position="252"/>
    </location>
</feature>
<dbReference type="Pfam" id="PF13677">
    <property type="entry name" value="MotB_plug"/>
    <property type="match status" value="1"/>
</dbReference>
<protein>
    <submittedName>
        <fullName evidence="11">Chemotaxis protein MotB</fullName>
    </submittedName>
</protein>
<feature type="region of interest" description="Disordered" evidence="8">
    <location>
        <begin position="251"/>
        <end position="287"/>
    </location>
</feature>
<accession>A0A1H9ATQ0</accession>
<dbReference type="InterPro" id="IPR006665">
    <property type="entry name" value="OmpA-like"/>
</dbReference>
<dbReference type="SUPFAM" id="SSF103088">
    <property type="entry name" value="OmpA-like"/>
    <property type="match status" value="1"/>
</dbReference>
<evidence type="ECO:0000313" key="12">
    <source>
        <dbReference type="Proteomes" id="UP000199233"/>
    </source>
</evidence>
<organism evidence="11 12">
    <name type="scientific">Solimonas aquatica</name>
    <dbReference type="NCBI Taxonomy" id="489703"/>
    <lineage>
        <taxon>Bacteria</taxon>
        <taxon>Pseudomonadati</taxon>
        <taxon>Pseudomonadota</taxon>
        <taxon>Gammaproteobacteria</taxon>
        <taxon>Nevskiales</taxon>
        <taxon>Nevskiaceae</taxon>
        <taxon>Solimonas</taxon>
    </lineage>
</organism>
<dbReference type="CDD" id="cd07185">
    <property type="entry name" value="OmpA_C-like"/>
    <property type="match status" value="1"/>
</dbReference>
<keyword evidence="5 9" id="KW-1133">Transmembrane helix</keyword>
<dbReference type="InterPro" id="IPR025713">
    <property type="entry name" value="MotB-like_N_dom"/>
</dbReference>
<sequence length="287" mass="30859">MARRVKHEEHANHEAWAIPYGDLITLLLALFVCMYAVSSVNEGRFRVLADSLSQAFGGPPRSSQPIQIGEKIAKSTPIDSQIDARSMLDRQAHGDQEAGIGTQRDLQQMAQQVNAAMRELIDRDLVVVHQNQHWLEVEIRTDILFASGSALVAESARPVLGKLAGILAKYPNAVRIEGHTDNVPITTAAFPSNWELSAARAASVVHLFNQSGIVAQRMSVAGYGEYRPVDDNATAQGRNRNRRVAIVVMEAPEPSPASGKIDNNHGAPAAPSDGGAQAAPAKEVPNG</sequence>
<feature type="transmembrane region" description="Helical" evidence="9">
    <location>
        <begin position="16"/>
        <end position="37"/>
    </location>
</feature>
<evidence type="ECO:0000259" key="10">
    <source>
        <dbReference type="PROSITE" id="PS51123"/>
    </source>
</evidence>
<dbReference type="AlphaFoldDB" id="A0A1H9ATQ0"/>
<gene>
    <name evidence="11" type="ORF">SAMN04488038_101526</name>
</gene>